<evidence type="ECO:0000259" key="1">
    <source>
        <dbReference type="PROSITE" id="PS51186"/>
    </source>
</evidence>
<dbReference type="InterPro" id="IPR051531">
    <property type="entry name" value="N-acetyltransferase"/>
</dbReference>
<dbReference type="Pfam" id="PF13302">
    <property type="entry name" value="Acetyltransf_3"/>
    <property type="match status" value="1"/>
</dbReference>
<dbReference type="InterPro" id="IPR016181">
    <property type="entry name" value="Acyl_CoA_acyltransferase"/>
</dbReference>
<evidence type="ECO:0000313" key="2">
    <source>
        <dbReference type="EMBL" id="OJX57247.1"/>
    </source>
</evidence>
<organism evidence="2 3">
    <name type="scientific">Candidatus Kapaibacterium thiocyanatum</name>
    <dbReference type="NCBI Taxonomy" id="1895771"/>
    <lineage>
        <taxon>Bacteria</taxon>
        <taxon>Pseudomonadati</taxon>
        <taxon>Candidatus Kapaibacteriota</taxon>
        <taxon>Candidatus Kapaibacteriia</taxon>
        <taxon>Candidatus Kapaibacteriales</taxon>
        <taxon>Candidatus Kapaibacteriaceae</taxon>
        <taxon>Candidatus Kapaibacterium</taxon>
    </lineage>
</organism>
<dbReference type="InterPro" id="IPR000182">
    <property type="entry name" value="GNAT_dom"/>
</dbReference>
<dbReference type="Proteomes" id="UP000184233">
    <property type="component" value="Unassembled WGS sequence"/>
</dbReference>
<protein>
    <recommendedName>
        <fullName evidence="1">N-acetyltransferase domain-containing protein</fullName>
    </recommendedName>
</protein>
<dbReference type="PROSITE" id="PS51186">
    <property type="entry name" value="GNAT"/>
    <property type="match status" value="1"/>
</dbReference>
<evidence type="ECO:0000313" key="3">
    <source>
        <dbReference type="Proteomes" id="UP000184233"/>
    </source>
</evidence>
<dbReference type="Gene3D" id="3.40.630.30">
    <property type="match status" value="1"/>
</dbReference>
<feature type="domain" description="N-acetyltransferase" evidence="1">
    <location>
        <begin position="15"/>
        <end position="174"/>
    </location>
</feature>
<accession>A0A1M3KXX9</accession>
<proteinExistence type="predicted"/>
<dbReference type="PANTHER" id="PTHR43792">
    <property type="entry name" value="GNAT FAMILY, PUTATIVE (AFU_ORTHOLOGUE AFUA_3G00765)-RELATED-RELATED"/>
    <property type="match status" value="1"/>
</dbReference>
<comment type="caution">
    <text evidence="2">The sequence shown here is derived from an EMBL/GenBank/DDBJ whole genome shotgun (WGS) entry which is preliminary data.</text>
</comment>
<sequence>MTRSSASYFLVSERLGFRHWTVDDSALAMALWGDTRVTRMISREPWTEDDVRRRLATEIETQERHGIQYWPIFELATGDFVGCCGIRPHDDIHEVGIHLLHSRWGNGYADEATRAAVAYAFERIGVVALYAGHNPANEGSRHILRKAGFRYTHDVLYPPTGLLHPSYLMTREEYFSMH</sequence>
<name>A0A1M3KXX9_9BACT</name>
<dbReference type="AlphaFoldDB" id="A0A1M3KXX9"/>
<dbReference type="EMBL" id="MKVH01000024">
    <property type="protein sequence ID" value="OJX57247.1"/>
    <property type="molecule type" value="Genomic_DNA"/>
</dbReference>
<dbReference type="SUPFAM" id="SSF55729">
    <property type="entry name" value="Acyl-CoA N-acyltransferases (Nat)"/>
    <property type="match status" value="1"/>
</dbReference>
<gene>
    <name evidence="2" type="ORF">BGO89_12205</name>
</gene>
<dbReference type="PANTHER" id="PTHR43792:SF1">
    <property type="entry name" value="N-ACETYLTRANSFERASE DOMAIN-CONTAINING PROTEIN"/>
    <property type="match status" value="1"/>
</dbReference>
<reference evidence="2 3" key="1">
    <citation type="submission" date="2016-09" db="EMBL/GenBank/DDBJ databases">
        <title>Genome-resolved meta-omics ties microbial dynamics to process performance in biotechnology for thiocyanate degradation.</title>
        <authorList>
            <person name="Kantor R.S."/>
            <person name="Huddy R.J."/>
            <person name="Iyer R."/>
            <person name="Thomas B.C."/>
            <person name="Brown C.T."/>
            <person name="Anantharaman K."/>
            <person name="Tringe S."/>
            <person name="Hettich R.L."/>
            <person name="Harrison S.T."/>
            <person name="Banfield J.F."/>
        </authorList>
    </citation>
    <scope>NUCLEOTIDE SEQUENCE [LARGE SCALE GENOMIC DNA]</scope>
    <source>
        <strain evidence="2">59-99</strain>
    </source>
</reference>
<dbReference type="STRING" id="1895771.BGO89_12205"/>
<dbReference type="GO" id="GO:0016747">
    <property type="term" value="F:acyltransferase activity, transferring groups other than amino-acyl groups"/>
    <property type="evidence" value="ECO:0007669"/>
    <property type="project" value="InterPro"/>
</dbReference>